<protein>
    <submittedName>
        <fullName evidence="1">Uncharacterized protein</fullName>
    </submittedName>
</protein>
<dbReference type="EMBL" id="JACHMP010000001">
    <property type="protein sequence ID" value="MBB5819684.1"/>
    <property type="molecule type" value="Genomic_DNA"/>
</dbReference>
<organism evidence="1 2">
    <name type="scientific">Streptosporangium becharense</name>
    <dbReference type="NCBI Taxonomy" id="1816182"/>
    <lineage>
        <taxon>Bacteria</taxon>
        <taxon>Bacillati</taxon>
        <taxon>Actinomycetota</taxon>
        <taxon>Actinomycetes</taxon>
        <taxon>Streptosporangiales</taxon>
        <taxon>Streptosporangiaceae</taxon>
        <taxon>Streptosporangium</taxon>
    </lineage>
</organism>
<proteinExistence type="predicted"/>
<comment type="caution">
    <text evidence="1">The sequence shown here is derived from an EMBL/GenBank/DDBJ whole genome shotgun (WGS) entry which is preliminary data.</text>
</comment>
<name>A0A7W9IGK3_9ACTN</name>
<dbReference type="Proteomes" id="UP000540685">
    <property type="component" value="Unassembled WGS sequence"/>
</dbReference>
<evidence type="ECO:0000313" key="2">
    <source>
        <dbReference type="Proteomes" id="UP000540685"/>
    </source>
</evidence>
<accession>A0A7W9IGK3</accession>
<reference evidence="1 2" key="1">
    <citation type="submission" date="2020-08" db="EMBL/GenBank/DDBJ databases">
        <title>Sequencing the genomes of 1000 actinobacteria strains.</title>
        <authorList>
            <person name="Klenk H.-P."/>
        </authorList>
    </citation>
    <scope>NUCLEOTIDE SEQUENCE [LARGE SCALE GENOMIC DNA]</scope>
    <source>
        <strain evidence="1 2">DSM 46887</strain>
    </source>
</reference>
<gene>
    <name evidence="1" type="ORF">F4562_002746</name>
</gene>
<dbReference type="AlphaFoldDB" id="A0A7W9IGK3"/>
<evidence type="ECO:0000313" key="1">
    <source>
        <dbReference type="EMBL" id="MBB5819684.1"/>
    </source>
</evidence>
<sequence length="31" mass="3597">MPVTASTMLAGRIYQWNYFLFLGAFTQCPLR</sequence>
<keyword evidence="2" id="KW-1185">Reference proteome</keyword>